<keyword evidence="4" id="KW-0798">TonB box</keyword>
<feature type="domain" description="TonB-dependent receptor-like beta-barrel" evidence="7">
    <location>
        <begin position="88"/>
        <end position="467"/>
    </location>
</feature>
<organism evidence="9 10">
    <name type="scientific">Daphnia sinensis</name>
    <dbReference type="NCBI Taxonomy" id="1820382"/>
    <lineage>
        <taxon>Eukaryota</taxon>
        <taxon>Metazoa</taxon>
        <taxon>Ecdysozoa</taxon>
        <taxon>Arthropoda</taxon>
        <taxon>Crustacea</taxon>
        <taxon>Branchiopoda</taxon>
        <taxon>Diplostraca</taxon>
        <taxon>Cladocera</taxon>
        <taxon>Anomopoda</taxon>
        <taxon>Daphniidae</taxon>
        <taxon>Daphnia</taxon>
        <taxon>Daphnia similis group</taxon>
    </lineage>
</organism>
<dbReference type="EMBL" id="WJBH02000295">
    <property type="protein sequence ID" value="KAI9549536.1"/>
    <property type="molecule type" value="Genomic_DNA"/>
</dbReference>
<evidence type="ECO:0000313" key="9">
    <source>
        <dbReference type="EMBL" id="KAI9549536.1"/>
    </source>
</evidence>
<evidence type="ECO:0000256" key="1">
    <source>
        <dbReference type="ARBA" id="ARBA00004571"/>
    </source>
</evidence>
<dbReference type="InterPro" id="IPR000531">
    <property type="entry name" value="Beta-barrel_TonB"/>
</dbReference>
<dbReference type="InterPro" id="IPR037066">
    <property type="entry name" value="Plug_dom_sf"/>
</dbReference>
<evidence type="ECO:0000256" key="5">
    <source>
        <dbReference type="ARBA" id="ARBA00023136"/>
    </source>
</evidence>
<evidence type="ECO:0000256" key="2">
    <source>
        <dbReference type="ARBA" id="ARBA00022448"/>
    </source>
</evidence>
<dbReference type="PANTHER" id="PTHR30442:SF0">
    <property type="entry name" value="FE(3+) DICITRATE TRANSPORT PROTEIN FECA"/>
    <property type="match status" value="1"/>
</dbReference>
<accession>A0AAD5KTL1</accession>
<dbReference type="Pfam" id="PF07715">
    <property type="entry name" value="Plug"/>
    <property type="match status" value="1"/>
</dbReference>
<evidence type="ECO:0000256" key="3">
    <source>
        <dbReference type="ARBA" id="ARBA00022692"/>
    </source>
</evidence>
<comment type="caution">
    <text evidence="9">The sequence shown here is derived from an EMBL/GenBank/DDBJ whole genome shotgun (WGS) entry which is preliminary data.</text>
</comment>
<proteinExistence type="predicted"/>
<comment type="subcellular location">
    <subcellularLocation>
        <location evidence="1">Cell outer membrane</location>
        <topology evidence="1">Multi-pass membrane protein</topology>
    </subcellularLocation>
</comment>
<evidence type="ECO:0000256" key="6">
    <source>
        <dbReference type="ARBA" id="ARBA00023237"/>
    </source>
</evidence>
<dbReference type="Pfam" id="PF11307">
    <property type="entry name" value="DUF3109"/>
    <property type="match status" value="1"/>
</dbReference>
<dbReference type="Proteomes" id="UP000820818">
    <property type="component" value="Unassembled WGS sequence"/>
</dbReference>
<sequence length="689" mass="76097">MRVNIGIRGLDPDRSRSVLVLEDGVPVALAPYGEPEMYYSPAIDRMAGVEILKGSGQILYGPQTIGGVVNYITPNPPADQDGSVRIQGGQGGFFSGLINYGDTFGNTGCSPHVKLRTLAYGYSTSRDWNRQDFSINSTNKAPANWTGVTWGNTSVPGGAIFMRNSTGNRNRQFLVGGIEPRLEVDHKLFSFDNDLIIGVRYLQEMALEQRINGTKAGVKSGNLVEDEQRNGKAFSAYLQNETEISDKFSFSAGLRMENFNYERDIFRRNFSGLGLRDTSLLAQNEVFEIIPGLGFNYKPSQLVTIFGGAHKGFAPPRTKDAITVTGDALDLEAERSWNYELGLRSSVTPWLFVEATGFLMDFSNQIIPVAESAGGIGFGVVNAGATRHQGFETAFAVDISNLLGSKKWNLLYDLNLTYVDAYYSGDRFVEDQNIKGNRTPYAPEWLVNTSLSAESNSGFGARFTANFVGDQLVMSSILLHLLKMGRLMSDISPLGDLKESVLVFLVGNAVLSDDIKENFFVCDLEACKGACCVEGDAGAPLEDAETLILEEIYPIVKEFITEEGRQAIERQGVWVVDKDGDKGTPTIGDNRECAYALYDERGILKCGIEQAYLAGKIDFKKPISCHLYPIRVTKYEEFDALNYDRWHICDPACQLGKSLQVPLYRFLKDALVRKYGEAWYADLLAEIEG</sequence>
<dbReference type="InterPro" id="IPR021458">
    <property type="entry name" value="Rv0495c"/>
</dbReference>
<dbReference type="AlphaFoldDB" id="A0AAD5KTL1"/>
<reference evidence="9" key="1">
    <citation type="submission" date="2022-05" db="EMBL/GenBank/DDBJ databases">
        <title>A multi-omics perspective on studying reproductive biology in Daphnia sinensis.</title>
        <authorList>
            <person name="Jia J."/>
        </authorList>
    </citation>
    <scope>NUCLEOTIDE SEQUENCE</scope>
    <source>
        <strain evidence="9">WSL</strain>
    </source>
</reference>
<gene>
    <name evidence="9" type="ORF">GHT06_004091</name>
</gene>
<dbReference type="InterPro" id="IPR039426">
    <property type="entry name" value="TonB-dep_rcpt-like"/>
</dbReference>
<evidence type="ECO:0000256" key="4">
    <source>
        <dbReference type="ARBA" id="ARBA00023077"/>
    </source>
</evidence>
<dbReference type="SUPFAM" id="SSF56935">
    <property type="entry name" value="Porins"/>
    <property type="match status" value="1"/>
</dbReference>
<name>A0AAD5KTL1_9CRUS</name>
<feature type="domain" description="TonB-dependent receptor plug" evidence="8">
    <location>
        <begin position="4"/>
        <end position="68"/>
    </location>
</feature>
<dbReference type="InterPro" id="IPR036942">
    <property type="entry name" value="Beta-barrel_TonB_sf"/>
</dbReference>
<dbReference type="Pfam" id="PF00593">
    <property type="entry name" value="TonB_dep_Rec_b-barrel"/>
    <property type="match status" value="1"/>
</dbReference>
<keyword evidence="6" id="KW-0998">Cell outer membrane</keyword>
<keyword evidence="10" id="KW-1185">Reference proteome</keyword>
<dbReference type="Gene3D" id="2.40.170.20">
    <property type="entry name" value="TonB-dependent receptor, beta-barrel domain"/>
    <property type="match status" value="1"/>
</dbReference>
<keyword evidence="5" id="KW-0472">Membrane</keyword>
<evidence type="ECO:0000259" key="8">
    <source>
        <dbReference type="Pfam" id="PF07715"/>
    </source>
</evidence>
<evidence type="ECO:0000313" key="10">
    <source>
        <dbReference type="Proteomes" id="UP000820818"/>
    </source>
</evidence>
<dbReference type="PANTHER" id="PTHR30442">
    <property type="entry name" value="IRON III DICITRATE TRANSPORT PROTEIN FECA"/>
    <property type="match status" value="1"/>
</dbReference>
<evidence type="ECO:0000259" key="7">
    <source>
        <dbReference type="Pfam" id="PF00593"/>
    </source>
</evidence>
<protein>
    <submittedName>
        <fullName evidence="9">Fe(3+) dicitrate transport protein FecA-like</fullName>
    </submittedName>
</protein>
<dbReference type="PROSITE" id="PS52016">
    <property type="entry name" value="TONB_DEPENDENT_REC_3"/>
    <property type="match status" value="1"/>
</dbReference>
<dbReference type="Gene3D" id="2.170.130.10">
    <property type="entry name" value="TonB-dependent receptor, plug domain"/>
    <property type="match status" value="1"/>
</dbReference>
<keyword evidence="3" id="KW-0812">Transmembrane</keyword>
<keyword evidence="2" id="KW-0813">Transport</keyword>
<dbReference type="InterPro" id="IPR012910">
    <property type="entry name" value="Plug_dom"/>
</dbReference>
<dbReference type="GO" id="GO:0033214">
    <property type="term" value="P:siderophore-iron import into cell"/>
    <property type="evidence" value="ECO:0007669"/>
    <property type="project" value="TreeGrafter"/>
</dbReference>